<gene>
    <name evidence="1" type="ORF">TRIUR3_24675</name>
</gene>
<dbReference type="GO" id="GO:0009055">
    <property type="term" value="F:electron transfer activity"/>
    <property type="evidence" value="ECO:0007669"/>
    <property type="project" value="InterPro"/>
</dbReference>
<dbReference type="OMA" id="GAWANSK"/>
<evidence type="ECO:0000313" key="1">
    <source>
        <dbReference type="EMBL" id="EMS67794.1"/>
    </source>
</evidence>
<protein>
    <submittedName>
        <fullName evidence="1">Uncharacterized protein</fullName>
    </submittedName>
</protein>
<dbReference type="InterPro" id="IPR008972">
    <property type="entry name" value="Cupredoxin"/>
</dbReference>
<reference evidence="1" key="1">
    <citation type="journal article" date="2013" name="Nature">
        <title>Draft genome of the wheat A-genome progenitor Triticum urartu.</title>
        <authorList>
            <person name="Ling H.Q."/>
            <person name="Zhao S."/>
            <person name="Liu D."/>
            <person name="Wang J."/>
            <person name="Sun H."/>
            <person name="Zhang C."/>
            <person name="Fan H."/>
            <person name="Li D."/>
            <person name="Dong L."/>
            <person name="Tao Y."/>
            <person name="Gao C."/>
            <person name="Wu H."/>
            <person name="Li Y."/>
            <person name="Cui Y."/>
            <person name="Guo X."/>
            <person name="Zheng S."/>
            <person name="Wang B."/>
            <person name="Yu K."/>
            <person name="Liang Q."/>
            <person name="Yang W."/>
            <person name="Lou X."/>
            <person name="Chen J."/>
            <person name="Feng M."/>
            <person name="Jian J."/>
            <person name="Zhang X."/>
            <person name="Luo G."/>
            <person name="Jiang Y."/>
            <person name="Liu J."/>
            <person name="Wang Z."/>
            <person name="Sha Y."/>
            <person name="Zhang B."/>
            <person name="Wu H."/>
            <person name="Tang D."/>
            <person name="Shen Q."/>
            <person name="Xue P."/>
            <person name="Zou S."/>
            <person name="Wang X."/>
            <person name="Liu X."/>
            <person name="Wang F."/>
            <person name="Yang Y."/>
            <person name="An X."/>
            <person name="Dong Z."/>
            <person name="Zhang K."/>
            <person name="Zhang X."/>
            <person name="Luo M.C."/>
            <person name="Dvorak J."/>
            <person name="Tong Y."/>
            <person name="Wang J."/>
            <person name="Yang H."/>
            <person name="Li Z."/>
            <person name="Wang D."/>
            <person name="Zhang A."/>
            <person name="Wang J."/>
        </authorList>
    </citation>
    <scope>NUCLEOTIDE SEQUENCE</scope>
</reference>
<dbReference type="SUPFAM" id="SSF49503">
    <property type="entry name" value="Cupredoxins"/>
    <property type="match status" value="1"/>
</dbReference>
<dbReference type="AlphaFoldDB" id="M8B2J6"/>
<proteinExistence type="predicted"/>
<organism evidence="1">
    <name type="scientific">Triticum urartu</name>
    <name type="common">Red wild einkorn</name>
    <name type="synonym">Crithodium urartu</name>
    <dbReference type="NCBI Taxonomy" id="4572"/>
    <lineage>
        <taxon>Eukaryota</taxon>
        <taxon>Viridiplantae</taxon>
        <taxon>Streptophyta</taxon>
        <taxon>Embryophyta</taxon>
        <taxon>Tracheophyta</taxon>
        <taxon>Spermatophyta</taxon>
        <taxon>Magnoliopsida</taxon>
        <taxon>Liliopsida</taxon>
        <taxon>Poales</taxon>
        <taxon>Poaceae</taxon>
        <taxon>BOP clade</taxon>
        <taxon>Pooideae</taxon>
        <taxon>Triticodae</taxon>
        <taxon>Triticeae</taxon>
        <taxon>Triticinae</taxon>
        <taxon>Triticum</taxon>
    </lineage>
</organism>
<sequence>MAALRRGSAVALAALVAAAMWAGMASAAVYEVGDKLGWTIMGSPDYGAWAASKKFSLGDTLAKKRDRLPDVCVRALERGTLFFSEQKNRR</sequence>
<dbReference type="STRING" id="4572.M8B2J6"/>
<dbReference type="PROSITE" id="PS51485">
    <property type="entry name" value="PHYTOCYANIN"/>
    <property type="match status" value="1"/>
</dbReference>
<name>M8B2J6_TRIUA</name>
<dbReference type="EMBL" id="KD014812">
    <property type="protein sequence ID" value="EMS67794.1"/>
    <property type="molecule type" value="Genomic_DNA"/>
</dbReference>
<accession>M8B2J6</accession>
<dbReference type="InterPro" id="IPR003245">
    <property type="entry name" value="Phytocyanin_dom"/>
</dbReference>
<dbReference type="Gene3D" id="2.60.40.420">
    <property type="entry name" value="Cupredoxins - blue copper proteins"/>
    <property type="match status" value="1"/>
</dbReference>